<feature type="compositionally biased region" description="Polar residues" evidence="1">
    <location>
        <begin position="137"/>
        <end position="153"/>
    </location>
</feature>
<organism evidence="2 3">
    <name type="scientific">Plasmodium vivax (strain Brazil I)</name>
    <dbReference type="NCBI Taxonomy" id="1033975"/>
    <lineage>
        <taxon>Eukaryota</taxon>
        <taxon>Sar</taxon>
        <taxon>Alveolata</taxon>
        <taxon>Apicomplexa</taxon>
        <taxon>Aconoidasida</taxon>
        <taxon>Haemosporida</taxon>
        <taxon>Plasmodiidae</taxon>
        <taxon>Plasmodium</taxon>
        <taxon>Plasmodium (Plasmodium)</taxon>
    </lineage>
</organism>
<dbReference type="EMBL" id="KQ234875">
    <property type="protein sequence ID" value="KMZ83930.1"/>
    <property type="molecule type" value="Genomic_DNA"/>
</dbReference>
<feature type="compositionally biased region" description="Acidic residues" evidence="1">
    <location>
        <begin position="94"/>
        <end position="107"/>
    </location>
</feature>
<protein>
    <submittedName>
        <fullName evidence="2">Uncharacterized protein</fullName>
    </submittedName>
</protein>
<evidence type="ECO:0000313" key="2">
    <source>
        <dbReference type="EMBL" id="KMZ83930.1"/>
    </source>
</evidence>
<feature type="compositionally biased region" description="Low complexity" evidence="1">
    <location>
        <begin position="63"/>
        <end position="76"/>
    </location>
</feature>
<name>A0A0J9SLG6_PLAV1</name>
<proteinExistence type="predicted"/>
<feature type="region of interest" description="Disordered" evidence="1">
    <location>
        <begin position="182"/>
        <end position="201"/>
    </location>
</feature>
<accession>A0A0J9SLG6</accession>
<gene>
    <name evidence="2" type="ORF">PVBG_01009</name>
</gene>
<sequence>MALRISTRSCSWHLLLAAYNGPSVKSFQQRGVPLLHHLRGLSRVNKQCVGKTHVNHFMSQERSALSTSSSVQLSGHQSEDYQSDEESDKLILNDSDEDEPDEGEESQVEMSTADGVTDEEVITKCEDGGNVGRTHLGESTPTHEQSCESQSDNKTAHLRKRNKYDPDTVVIYNDLIDLPPGMCSPPLSEEEIEQVNSGGGGSPLEKYSCAVVYAKKARS</sequence>
<dbReference type="OrthoDB" id="383419at2759"/>
<feature type="region of interest" description="Disordered" evidence="1">
    <location>
        <begin position="60"/>
        <end position="161"/>
    </location>
</feature>
<dbReference type="Proteomes" id="UP000053327">
    <property type="component" value="Unassembled WGS sequence"/>
</dbReference>
<reference evidence="2 3" key="1">
    <citation type="submission" date="2011-08" db="EMBL/GenBank/DDBJ databases">
        <title>The Genome Sequence of Plasmodium vivax Brazil I.</title>
        <authorList>
            <consortium name="The Broad Institute Genome Sequencing Platform"/>
            <consortium name="The Broad Institute Genome Sequencing Center for Infectious Disease"/>
            <person name="Neafsey D."/>
            <person name="Carlton J."/>
            <person name="Barnwell J."/>
            <person name="Collins W."/>
            <person name="Escalante A."/>
            <person name="Mullikin J."/>
            <person name="Saul A."/>
            <person name="Guigo R."/>
            <person name="Camara F."/>
            <person name="Young S.K."/>
            <person name="Zeng Q."/>
            <person name="Gargeya S."/>
            <person name="Fitzgerald M."/>
            <person name="Haas B."/>
            <person name="Abouelleil A."/>
            <person name="Alvarado L."/>
            <person name="Arachchi H.M."/>
            <person name="Berlin A."/>
            <person name="Brown A."/>
            <person name="Chapman S.B."/>
            <person name="Chen Z."/>
            <person name="Dunbar C."/>
            <person name="Freedman E."/>
            <person name="Gearin G."/>
            <person name="Gellesch M."/>
            <person name="Goldberg J."/>
            <person name="Griggs A."/>
            <person name="Gujja S."/>
            <person name="Heiman D."/>
            <person name="Howarth C."/>
            <person name="Larson L."/>
            <person name="Lui A."/>
            <person name="MacDonald P.J.P."/>
            <person name="Montmayeur A."/>
            <person name="Murphy C."/>
            <person name="Neiman D."/>
            <person name="Pearson M."/>
            <person name="Priest M."/>
            <person name="Roberts A."/>
            <person name="Saif S."/>
            <person name="Shea T."/>
            <person name="Shenoy N."/>
            <person name="Sisk P."/>
            <person name="Stolte C."/>
            <person name="Sykes S."/>
            <person name="Wortman J."/>
            <person name="Nusbaum C."/>
            <person name="Birren B."/>
        </authorList>
    </citation>
    <scope>NUCLEOTIDE SEQUENCE [LARGE SCALE GENOMIC DNA]</scope>
    <source>
        <strain evidence="2 3">Brazil I</strain>
    </source>
</reference>
<evidence type="ECO:0000256" key="1">
    <source>
        <dbReference type="SAM" id="MobiDB-lite"/>
    </source>
</evidence>
<dbReference type="AlphaFoldDB" id="A0A0J9SLG6"/>
<evidence type="ECO:0000313" key="3">
    <source>
        <dbReference type="Proteomes" id="UP000053327"/>
    </source>
</evidence>